<dbReference type="Proteomes" id="UP001590951">
    <property type="component" value="Unassembled WGS sequence"/>
</dbReference>
<gene>
    <name evidence="1" type="ORF">ABVK25_011495</name>
</gene>
<dbReference type="EMBL" id="JBHFEH010000100">
    <property type="protein sequence ID" value="KAL2047468.1"/>
    <property type="molecule type" value="Genomic_DNA"/>
</dbReference>
<organism evidence="1 2">
    <name type="scientific">Lepraria finkii</name>
    <dbReference type="NCBI Taxonomy" id="1340010"/>
    <lineage>
        <taxon>Eukaryota</taxon>
        <taxon>Fungi</taxon>
        <taxon>Dikarya</taxon>
        <taxon>Ascomycota</taxon>
        <taxon>Pezizomycotina</taxon>
        <taxon>Lecanoromycetes</taxon>
        <taxon>OSLEUM clade</taxon>
        <taxon>Lecanoromycetidae</taxon>
        <taxon>Lecanorales</taxon>
        <taxon>Lecanorineae</taxon>
        <taxon>Stereocaulaceae</taxon>
        <taxon>Lepraria</taxon>
    </lineage>
</organism>
<sequence length="148" mass="16440">MFSRGILVALKHPRESILPIEHYDAKRAWTFLEDEHDKVLTEWGNYLERRKQGQGPELFATAEAAKIWLVQQAPVKFVDGAWLAHTHTRSPLSLPSGASPKLPGRSCRKSSVMAICTTFISTAKFWKISGAPFQMATAPTSSNRASGM</sequence>
<name>A0ABR4AVF0_9LECA</name>
<evidence type="ECO:0000313" key="2">
    <source>
        <dbReference type="Proteomes" id="UP001590951"/>
    </source>
</evidence>
<comment type="caution">
    <text evidence="1">The sequence shown here is derived from an EMBL/GenBank/DDBJ whole genome shotgun (WGS) entry which is preliminary data.</text>
</comment>
<proteinExistence type="predicted"/>
<protein>
    <submittedName>
        <fullName evidence="1">Uncharacterized protein</fullName>
    </submittedName>
</protein>
<accession>A0ABR4AVF0</accession>
<evidence type="ECO:0000313" key="1">
    <source>
        <dbReference type="EMBL" id="KAL2047468.1"/>
    </source>
</evidence>
<reference evidence="1 2" key="1">
    <citation type="submission" date="2024-09" db="EMBL/GenBank/DDBJ databases">
        <title>Rethinking Asexuality: The Enigmatic Case of Functional Sexual Genes in Lepraria (Stereocaulaceae).</title>
        <authorList>
            <person name="Doellman M."/>
            <person name="Sun Y."/>
            <person name="Barcenas-Pena A."/>
            <person name="Lumbsch H.T."/>
            <person name="Grewe F."/>
        </authorList>
    </citation>
    <scope>NUCLEOTIDE SEQUENCE [LARGE SCALE GENOMIC DNA]</scope>
    <source>
        <strain evidence="1 2">Grewe 0041</strain>
    </source>
</reference>
<keyword evidence="2" id="KW-1185">Reference proteome</keyword>